<gene>
    <name evidence="1" type="ORF">dnm_036050</name>
</gene>
<sequence length="52" mass="5957">MADPNFFKKNLIITDLGEAGQAPWGRHICSSRFASPRQAHMHQAKITTYCFY</sequence>
<keyword evidence="2" id="KW-1185">Reference proteome</keyword>
<evidence type="ECO:0000313" key="2">
    <source>
        <dbReference type="Proteomes" id="UP000663722"/>
    </source>
</evidence>
<dbReference type="AlphaFoldDB" id="A0A975BL93"/>
<dbReference type="KEGG" id="dmm:dnm_036050"/>
<organism evidence="1 2">
    <name type="scientific">Desulfonema magnum</name>
    <dbReference type="NCBI Taxonomy" id="45655"/>
    <lineage>
        <taxon>Bacteria</taxon>
        <taxon>Pseudomonadati</taxon>
        <taxon>Thermodesulfobacteriota</taxon>
        <taxon>Desulfobacteria</taxon>
        <taxon>Desulfobacterales</taxon>
        <taxon>Desulfococcaceae</taxon>
        <taxon>Desulfonema</taxon>
    </lineage>
</organism>
<reference evidence="1" key="1">
    <citation type="journal article" date="2021" name="Microb. Physiol.">
        <title>Proteogenomic Insights into the Physiology of Marine, Sulfate-Reducing, Filamentous Desulfonema limicola and Desulfonema magnum.</title>
        <authorList>
            <person name="Schnaars V."/>
            <person name="Wohlbrand L."/>
            <person name="Scheve S."/>
            <person name="Hinrichs C."/>
            <person name="Reinhardt R."/>
            <person name="Rabus R."/>
        </authorList>
    </citation>
    <scope>NUCLEOTIDE SEQUENCE</scope>
    <source>
        <strain evidence="1">4be13</strain>
    </source>
</reference>
<name>A0A975BL93_9BACT</name>
<proteinExistence type="predicted"/>
<dbReference type="Proteomes" id="UP000663722">
    <property type="component" value="Chromosome"/>
</dbReference>
<protein>
    <submittedName>
        <fullName evidence="1">Uncharacterized protein</fullName>
    </submittedName>
</protein>
<dbReference type="EMBL" id="CP061800">
    <property type="protein sequence ID" value="QTA87571.1"/>
    <property type="molecule type" value="Genomic_DNA"/>
</dbReference>
<evidence type="ECO:0000313" key="1">
    <source>
        <dbReference type="EMBL" id="QTA87571.1"/>
    </source>
</evidence>
<accession>A0A975BL93</accession>